<dbReference type="Pfam" id="PF13962">
    <property type="entry name" value="PGG"/>
    <property type="match status" value="1"/>
</dbReference>
<feature type="domain" description="PGG" evidence="2">
    <location>
        <begin position="229"/>
        <end position="340"/>
    </location>
</feature>
<reference evidence="3 4" key="1">
    <citation type="submission" date="2024-01" db="EMBL/GenBank/DDBJ databases">
        <title>A telomere-to-telomere, gap-free genome of sweet tea (Lithocarpus litseifolius).</title>
        <authorList>
            <person name="Zhou J."/>
        </authorList>
    </citation>
    <scope>NUCLEOTIDE SEQUENCE [LARGE SCALE GENOMIC DNA]</scope>
    <source>
        <strain evidence="3">Zhou-2022a</strain>
        <tissue evidence="3">Leaf</tissue>
    </source>
</reference>
<keyword evidence="1" id="KW-0812">Transmembrane</keyword>
<feature type="transmembrane region" description="Helical" evidence="1">
    <location>
        <begin position="321"/>
        <end position="345"/>
    </location>
</feature>
<proteinExistence type="predicted"/>
<dbReference type="Proteomes" id="UP001459277">
    <property type="component" value="Unassembled WGS sequence"/>
</dbReference>
<dbReference type="PANTHER" id="PTHR24177:SF215">
    <property type="entry name" value="PGG DOMAIN-CONTAINING PROTEIN"/>
    <property type="match status" value="1"/>
</dbReference>
<accession>A0AAW2DRY0</accession>
<feature type="transmembrane region" description="Helical" evidence="1">
    <location>
        <begin position="237"/>
        <end position="254"/>
    </location>
</feature>
<dbReference type="EMBL" id="JAZDWU010000002">
    <property type="protein sequence ID" value="KAL0012234.1"/>
    <property type="molecule type" value="Genomic_DNA"/>
</dbReference>
<name>A0AAW2DRY0_9ROSI</name>
<sequence>MMARLYGEKRKHESAFKLAKLLIVKDRLWWTRSPENSIHQTHDITKDPGKAENAERLTSLLMATSTGIVEIVEEILRVYPQAVDHVTPDKCWNILHVAISHRQLEIFHLVKKMDIPMARLVRRIDEDQCTILHHVGIMKYYKGGTLPGPVLQLQEELQWFERVRRIIPSHYKMYRCKIKDTPALAQTAQTHQTVEATETQQADEDPETGQTAWELFEETHAELLKEAQEWLKRTSEACSAVAVLIATVAFAAAYTVPGGSNQDTGVPILLQDPFFLVFTVMDVLSLASSLTSVVMFLSILTSPFELQDFRISLPQRLTLGFTFLFFSVAVTMLAFAATIILIIHLKKRWTTTLIYTAAFLPVSVFALLQFPLYVAFMSTLRFSWKVIRRVLPSCCFPQSRFKNTTTGSM</sequence>
<evidence type="ECO:0000313" key="4">
    <source>
        <dbReference type="Proteomes" id="UP001459277"/>
    </source>
</evidence>
<keyword evidence="1" id="KW-0472">Membrane</keyword>
<protein>
    <recommendedName>
        <fullName evidence="2">PGG domain-containing protein</fullName>
    </recommendedName>
</protein>
<evidence type="ECO:0000256" key="1">
    <source>
        <dbReference type="SAM" id="Phobius"/>
    </source>
</evidence>
<feature type="transmembrane region" description="Helical" evidence="1">
    <location>
        <begin position="357"/>
        <end position="380"/>
    </location>
</feature>
<organism evidence="3 4">
    <name type="scientific">Lithocarpus litseifolius</name>
    <dbReference type="NCBI Taxonomy" id="425828"/>
    <lineage>
        <taxon>Eukaryota</taxon>
        <taxon>Viridiplantae</taxon>
        <taxon>Streptophyta</taxon>
        <taxon>Embryophyta</taxon>
        <taxon>Tracheophyta</taxon>
        <taxon>Spermatophyta</taxon>
        <taxon>Magnoliopsida</taxon>
        <taxon>eudicotyledons</taxon>
        <taxon>Gunneridae</taxon>
        <taxon>Pentapetalae</taxon>
        <taxon>rosids</taxon>
        <taxon>fabids</taxon>
        <taxon>Fagales</taxon>
        <taxon>Fagaceae</taxon>
        <taxon>Lithocarpus</taxon>
    </lineage>
</organism>
<keyword evidence="1" id="KW-1133">Transmembrane helix</keyword>
<dbReference type="AlphaFoldDB" id="A0AAW2DRY0"/>
<comment type="caution">
    <text evidence="3">The sequence shown here is derived from an EMBL/GenBank/DDBJ whole genome shotgun (WGS) entry which is preliminary data.</text>
</comment>
<dbReference type="GO" id="GO:0016020">
    <property type="term" value="C:membrane"/>
    <property type="evidence" value="ECO:0007669"/>
    <property type="project" value="TreeGrafter"/>
</dbReference>
<evidence type="ECO:0000313" key="3">
    <source>
        <dbReference type="EMBL" id="KAL0012234.1"/>
    </source>
</evidence>
<feature type="transmembrane region" description="Helical" evidence="1">
    <location>
        <begin position="274"/>
        <end position="300"/>
    </location>
</feature>
<dbReference type="PANTHER" id="PTHR24177">
    <property type="entry name" value="CASKIN"/>
    <property type="match status" value="1"/>
</dbReference>
<dbReference type="InterPro" id="IPR026961">
    <property type="entry name" value="PGG_dom"/>
</dbReference>
<keyword evidence="4" id="KW-1185">Reference proteome</keyword>
<gene>
    <name evidence="3" type="ORF">SO802_007342</name>
</gene>
<evidence type="ECO:0000259" key="2">
    <source>
        <dbReference type="Pfam" id="PF13962"/>
    </source>
</evidence>